<evidence type="ECO:0008006" key="4">
    <source>
        <dbReference type="Google" id="ProtNLM"/>
    </source>
</evidence>
<sequence length="147" mass="16293">MKKSTMGMIAGSTALVSAGTVMAVKKYQEKSGKGSVNSNDMMEKVKTGASKTMQKAKTVIDKQMEMMNKEKQMIDQADAKMQSGKGSSNLDPTIQKKDEIASPDAPEDEAEKGLTGLDHEYRSEWVANGFPQTHREMERLEEEDDRK</sequence>
<name>A0ABX7VVY3_9BACI</name>
<dbReference type="EMBL" id="CP046956">
    <property type="protein sequence ID" value="QTM98502.1"/>
    <property type="molecule type" value="Genomic_DNA"/>
</dbReference>
<evidence type="ECO:0000313" key="2">
    <source>
        <dbReference type="EMBL" id="QTM98502.1"/>
    </source>
</evidence>
<reference evidence="2 3" key="1">
    <citation type="submission" date="2019-12" db="EMBL/GenBank/DDBJ databases">
        <title>The whole genome sequencing of a strain isolated from a Mars analog, Dalangtan Playa.</title>
        <authorList>
            <person name="Huang T."/>
        </authorList>
    </citation>
    <scope>NUCLEOTIDE SEQUENCE [LARGE SCALE GENOMIC DNA]</scope>
    <source>
        <strain evidence="2 3">DP4-553-S</strain>
    </source>
</reference>
<gene>
    <name evidence="2" type="ORF">ERJ70_03840</name>
</gene>
<evidence type="ECO:0000313" key="3">
    <source>
        <dbReference type="Proteomes" id="UP000665043"/>
    </source>
</evidence>
<keyword evidence="3" id="KW-1185">Reference proteome</keyword>
<evidence type="ECO:0000256" key="1">
    <source>
        <dbReference type="SAM" id="MobiDB-lite"/>
    </source>
</evidence>
<accession>A0ABX7VVY3</accession>
<feature type="region of interest" description="Disordered" evidence="1">
    <location>
        <begin position="78"/>
        <end position="147"/>
    </location>
</feature>
<feature type="region of interest" description="Disordered" evidence="1">
    <location>
        <begin position="29"/>
        <end position="55"/>
    </location>
</feature>
<dbReference type="RefSeq" id="WP_209367292.1">
    <property type="nucleotide sequence ID" value="NZ_CP046956.1"/>
</dbReference>
<protein>
    <recommendedName>
        <fullName evidence="4">YtxH-like protein</fullName>
    </recommendedName>
</protein>
<organism evidence="2 3">
    <name type="scientific">Sediminibacillus dalangtanensis</name>
    <dbReference type="NCBI Taxonomy" id="2729421"/>
    <lineage>
        <taxon>Bacteria</taxon>
        <taxon>Bacillati</taxon>
        <taxon>Bacillota</taxon>
        <taxon>Bacilli</taxon>
        <taxon>Bacillales</taxon>
        <taxon>Bacillaceae</taxon>
        <taxon>Sediminibacillus</taxon>
    </lineage>
</organism>
<dbReference type="Proteomes" id="UP000665043">
    <property type="component" value="Chromosome"/>
</dbReference>
<proteinExistence type="predicted"/>